<protein>
    <submittedName>
        <fullName evidence="1">Uncharacterized protein</fullName>
    </submittedName>
</protein>
<name>A0A5A9NJU2_9TELE</name>
<reference evidence="1 2" key="1">
    <citation type="journal article" date="2019" name="Mol. Ecol. Resour.">
        <title>Chromosome-level genome assembly of Triplophysa tibetana, a fish adapted to the harsh high-altitude environment of the Tibetan Plateau.</title>
        <authorList>
            <person name="Yang X."/>
            <person name="Liu H."/>
            <person name="Ma Z."/>
            <person name="Zou Y."/>
            <person name="Zou M."/>
            <person name="Mao Y."/>
            <person name="Li X."/>
            <person name="Wang H."/>
            <person name="Chen T."/>
            <person name="Wang W."/>
            <person name="Yang R."/>
        </authorList>
    </citation>
    <scope>NUCLEOTIDE SEQUENCE [LARGE SCALE GENOMIC DNA]</scope>
    <source>
        <strain evidence="1">TTIB1903HZAU</strain>
        <tissue evidence="1">Muscle</tissue>
    </source>
</reference>
<dbReference type="EMBL" id="SOYY01000017">
    <property type="protein sequence ID" value="KAA0709239.1"/>
    <property type="molecule type" value="Genomic_DNA"/>
</dbReference>
<accession>A0A5A9NJU2</accession>
<organism evidence="1 2">
    <name type="scientific">Triplophysa tibetana</name>
    <dbReference type="NCBI Taxonomy" id="1572043"/>
    <lineage>
        <taxon>Eukaryota</taxon>
        <taxon>Metazoa</taxon>
        <taxon>Chordata</taxon>
        <taxon>Craniata</taxon>
        <taxon>Vertebrata</taxon>
        <taxon>Euteleostomi</taxon>
        <taxon>Actinopterygii</taxon>
        <taxon>Neopterygii</taxon>
        <taxon>Teleostei</taxon>
        <taxon>Ostariophysi</taxon>
        <taxon>Cypriniformes</taxon>
        <taxon>Nemacheilidae</taxon>
        <taxon>Triplophysa</taxon>
    </lineage>
</organism>
<gene>
    <name evidence="1" type="ORF">E1301_Tti013272</name>
</gene>
<keyword evidence="2" id="KW-1185">Reference proteome</keyword>
<evidence type="ECO:0000313" key="1">
    <source>
        <dbReference type="EMBL" id="KAA0709239.1"/>
    </source>
</evidence>
<dbReference type="AlphaFoldDB" id="A0A5A9NJU2"/>
<sequence length="125" mass="13909">MESAGLKAEILASLQEDIVVLRQSEFRNLSTGEFEAVKSELHAVNAELANNTAIIRSEVDVMKTPISEMQRGLSACSDVVTLLQTEFPRQGMQQTQQQQQTAALVRQLQQQLSNTQPGQNTNPYY</sequence>
<dbReference type="Proteomes" id="UP000324632">
    <property type="component" value="Chromosome 17"/>
</dbReference>
<proteinExistence type="predicted"/>
<comment type="caution">
    <text evidence="1">The sequence shown here is derived from an EMBL/GenBank/DDBJ whole genome shotgun (WGS) entry which is preliminary data.</text>
</comment>
<evidence type="ECO:0000313" key="2">
    <source>
        <dbReference type="Proteomes" id="UP000324632"/>
    </source>
</evidence>